<evidence type="ECO:0000313" key="2">
    <source>
        <dbReference type="Proteomes" id="UP000515514"/>
    </source>
</evidence>
<dbReference type="Proteomes" id="UP000515514">
    <property type="component" value="Chromosome"/>
</dbReference>
<dbReference type="EMBL" id="CP052909">
    <property type="protein sequence ID" value="QNJ99133.1"/>
    <property type="molecule type" value="Genomic_DNA"/>
</dbReference>
<dbReference type="KEGG" id="alti:ALE3EI_2604"/>
<accession>A0A7G8PXR7</accession>
<sequence>MKTLLTEIYEHDTDVDVTHKINTIELENWINHLKYIKKELKNLIGLYSKDLTNRINDQVVLQKFQKKEIENDTLLNALYNYMNSRKGISECEDTQCDLAYINEHESYRRSYLYHLDKYRRLKDDFFKKVKGKFNLLNINPSGL</sequence>
<organism evidence="1 2">
    <name type="scientific">Constantimarinum furrinae</name>
    <dbReference type="NCBI Taxonomy" id="2562285"/>
    <lineage>
        <taxon>Bacteria</taxon>
        <taxon>Pseudomonadati</taxon>
        <taxon>Bacteroidota</taxon>
        <taxon>Flavobacteriia</taxon>
        <taxon>Flavobacteriales</taxon>
        <taxon>Flavobacteriaceae</taxon>
        <taxon>Altibacter/Constantimarinum group</taxon>
        <taxon>Constantimarinum</taxon>
    </lineage>
</organism>
<evidence type="ECO:0000313" key="1">
    <source>
        <dbReference type="EMBL" id="QNJ99133.1"/>
    </source>
</evidence>
<name>A0A7G8PXR7_9FLAO</name>
<reference evidence="1 2" key="1">
    <citation type="submission" date="2020-04" db="EMBL/GenBank/DDBJ databases">
        <title>Genome sequence of Altibacter aquimarinus strain ALE3EI.</title>
        <authorList>
            <person name="Oh H.-M."/>
            <person name="Jang D."/>
        </authorList>
    </citation>
    <scope>NUCLEOTIDE SEQUENCE [LARGE SCALE GENOMIC DNA]</scope>
    <source>
        <strain evidence="1 2">ALE3EI</strain>
    </source>
</reference>
<keyword evidence="2" id="KW-1185">Reference proteome</keyword>
<dbReference type="AlphaFoldDB" id="A0A7G8PXR7"/>
<protein>
    <submittedName>
        <fullName evidence="1">Uncharacterized protein</fullName>
    </submittedName>
</protein>
<proteinExistence type="predicted"/>
<dbReference type="RefSeq" id="WP_186989377.1">
    <property type="nucleotide sequence ID" value="NZ_CP052909.1"/>
</dbReference>
<gene>
    <name evidence="1" type="ORF">ALE3EI_2604</name>
</gene>